<name>A0A2S7EYI3_9XANT</name>
<dbReference type="AlphaFoldDB" id="A0A2S7EYI3"/>
<dbReference type="Pfam" id="PF01527">
    <property type="entry name" value="HTH_Tnp_1"/>
    <property type="match status" value="1"/>
</dbReference>
<comment type="caution">
    <text evidence="1">The sequence shown here is derived from an EMBL/GenBank/DDBJ whole genome shotgun (WGS) entry which is preliminary data.</text>
</comment>
<reference evidence="2" key="1">
    <citation type="submission" date="2016-08" db="EMBL/GenBank/DDBJ databases">
        <authorList>
            <person name="Merda D."/>
            <person name="Briand M."/>
            <person name="Taghouti G."/>
            <person name="Carrere S."/>
            <person name="Gouzy J."/>
            <person name="Portier P."/>
            <person name="Jacques M.-A."/>
            <person name="Fischer-Le Saux M."/>
        </authorList>
    </citation>
    <scope>NUCLEOTIDE SEQUENCE [LARGE SCALE GENOMIC DNA]</scope>
    <source>
        <strain evidence="2">CFBP1156</strain>
    </source>
</reference>
<dbReference type="GO" id="GO:0004803">
    <property type="term" value="F:transposase activity"/>
    <property type="evidence" value="ECO:0007669"/>
    <property type="project" value="InterPro"/>
</dbReference>
<keyword evidence="2" id="KW-1185">Reference proteome</keyword>
<dbReference type="InterPro" id="IPR010921">
    <property type="entry name" value="Trp_repressor/repl_initiator"/>
</dbReference>
<gene>
    <name evidence="1" type="ORF">XhyaCFBP1156_07760</name>
</gene>
<accession>A0A2S7EYI3</accession>
<dbReference type="EMBL" id="MDEG01000005">
    <property type="protein sequence ID" value="PPU98107.1"/>
    <property type="molecule type" value="Genomic_DNA"/>
</dbReference>
<dbReference type="GO" id="GO:0043565">
    <property type="term" value="F:sequence-specific DNA binding"/>
    <property type="evidence" value="ECO:0007669"/>
    <property type="project" value="InterPro"/>
</dbReference>
<dbReference type="OrthoDB" id="6008813at2"/>
<dbReference type="SUPFAM" id="SSF48295">
    <property type="entry name" value="TrpR-like"/>
    <property type="match status" value="1"/>
</dbReference>
<proteinExistence type="predicted"/>
<dbReference type="Proteomes" id="UP000238261">
    <property type="component" value="Unassembled WGS sequence"/>
</dbReference>
<evidence type="ECO:0000313" key="2">
    <source>
        <dbReference type="Proteomes" id="UP000238261"/>
    </source>
</evidence>
<organism evidence="1 2">
    <name type="scientific">Xanthomonas hyacinthi</name>
    <dbReference type="NCBI Taxonomy" id="56455"/>
    <lineage>
        <taxon>Bacteria</taxon>
        <taxon>Pseudomonadati</taxon>
        <taxon>Pseudomonadota</taxon>
        <taxon>Gammaproteobacteria</taxon>
        <taxon>Lysobacterales</taxon>
        <taxon>Lysobacteraceae</taxon>
        <taxon>Xanthomonas</taxon>
    </lineage>
</organism>
<dbReference type="GO" id="GO:0006313">
    <property type="term" value="P:DNA transposition"/>
    <property type="evidence" value="ECO:0007669"/>
    <property type="project" value="InterPro"/>
</dbReference>
<dbReference type="RefSeq" id="WP_104558351.1">
    <property type="nucleotide sequence ID" value="NZ_CP043476.1"/>
</dbReference>
<sequence>MAEVFMSSYCRRYTDEFRAVAVKRVIERGFTVVDAASRVGILRTYEDWPFPAAGMDLSSRRCSTT</sequence>
<dbReference type="InterPro" id="IPR002514">
    <property type="entry name" value="Transposase_8"/>
</dbReference>
<evidence type="ECO:0000313" key="1">
    <source>
        <dbReference type="EMBL" id="PPU98107.1"/>
    </source>
</evidence>
<evidence type="ECO:0008006" key="3">
    <source>
        <dbReference type="Google" id="ProtNLM"/>
    </source>
</evidence>
<protein>
    <recommendedName>
        <fullName evidence="3">Transposase</fullName>
    </recommendedName>
</protein>